<reference evidence="2 3" key="1">
    <citation type="journal article" date="2019" name="Commun. Biol.">
        <title>The bagworm genome reveals a unique fibroin gene that provides high tensile strength.</title>
        <authorList>
            <person name="Kono N."/>
            <person name="Nakamura H."/>
            <person name="Ohtoshi R."/>
            <person name="Tomita M."/>
            <person name="Numata K."/>
            <person name="Arakawa K."/>
        </authorList>
    </citation>
    <scope>NUCLEOTIDE SEQUENCE [LARGE SCALE GENOMIC DNA]</scope>
</reference>
<keyword evidence="1" id="KW-0472">Membrane</keyword>
<dbReference type="AlphaFoldDB" id="A0A4C1S7L0"/>
<name>A0A4C1S7L0_EUMVA</name>
<comment type="caution">
    <text evidence="2">The sequence shown here is derived from an EMBL/GenBank/DDBJ whole genome shotgun (WGS) entry which is preliminary data.</text>
</comment>
<feature type="transmembrane region" description="Helical" evidence="1">
    <location>
        <begin position="70"/>
        <end position="90"/>
    </location>
</feature>
<keyword evidence="1" id="KW-0812">Transmembrane</keyword>
<dbReference type="Proteomes" id="UP000299102">
    <property type="component" value="Unassembled WGS sequence"/>
</dbReference>
<evidence type="ECO:0000256" key="1">
    <source>
        <dbReference type="SAM" id="Phobius"/>
    </source>
</evidence>
<dbReference type="EMBL" id="BGZK01000001">
    <property type="protein sequence ID" value="GBO98304.1"/>
    <property type="molecule type" value="Genomic_DNA"/>
</dbReference>
<protein>
    <submittedName>
        <fullName evidence="2">Uncharacterized protein</fullName>
    </submittedName>
</protein>
<proteinExistence type="predicted"/>
<evidence type="ECO:0000313" key="2">
    <source>
        <dbReference type="EMBL" id="GBO98304.1"/>
    </source>
</evidence>
<accession>A0A4C1S7L0</accession>
<keyword evidence="1" id="KW-1133">Transmembrane helix</keyword>
<gene>
    <name evidence="2" type="ORF">EVAR_7_1</name>
</gene>
<organism evidence="2 3">
    <name type="scientific">Eumeta variegata</name>
    <name type="common">Bagworm moth</name>
    <name type="synonym">Eumeta japonica</name>
    <dbReference type="NCBI Taxonomy" id="151549"/>
    <lineage>
        <taxon>Eukaryota</taxon>
        <taxon>Metazoa</taxon>
        <taxon>Ecdysozoa</taxon>
        <taxon>Arthropoda</taxon>
        <taxon>Hexapoda</taxon>
        <taxon>Insecta</taxon>
        <taxon>Pterygota</taxon>
        <taxon>Neoptera</taxon>
        <taxon>Endopterygota</taxon>
        <taxon>Lepidoptera</taxon>
        <taxon>Glossata</taxon>
        <taxon>Ditrysia</taxon>
        <taxon>Tineoidea</taxon>
        <taxon>Psychidae</taxon>
        <taxon>Oiketicinae</taxon>
        <taxon>Eumeta</taxon>
    </lineage>
</organism>
<keyword evidence="3" id="KW-1185">Reference proteome</keyword>
<evidence type="ECO:0000313" key="3">
    <source>
        <dbReference type="Proteomes" id="UP000299102"/>
    </source>
</evidence>
<sequence>MKPPNSYSVDTRGAGAGTYPGIYEALVRCSTYVPRVWPHDVACRRHRSTREFFRRYIDPARRYGVIRIRFIRVFLPVTAVPCAAVFISSYSDSRTDSKIR</sequence>